<organism evidence="2 3">
    <name type="scientific">Ceratobasidium theobromae</name>
    <dbReference type="NCBI Taxonomy" id="1582974"/>
    <lineage>
        <taxon>Eukaryota</taxon>
        <taxon>Fungi</taxon>
        <taxon>Dikarya</taxon>
        <taxon>Basidiomycota</taxon>
        <taxon>Agaricomycotina</taxon>
        <taxon>Agaricomycetes</taxon>
        <taxon>Cantharellales</taxon>
        <taxon>Ceratobasidiaceae</taxon>
        <taxon>Ceratobasidium</taxon>
    </lineage>
</organism>
<feature type="region of interest" description="Disordered" evidence="1">
    <location>
        <begin position="115"/>
        <end position="190"/>
    </location>
</feature>
<dbReference type="PANTHER" id="PTHR31912:SF34">
    <property type="entry name" value="NOTOCHORD-RELATED PROTEIN"/>
    <property type="match status" value="1"/>
</dbReference>
<dbReference type="PANTHER" id="PTHR31912">
    <property type="entry name" value="IP13529P"/>
    <property type="match status" value="1"/>
</dbReference>
<feature type="region of interest" description="Disordered" evidence="1">
    <location>
        <begin position="1170"/>
        <end position="1191"/>
    </location>
</feature>
<reference evidence="2 3" key="1">
    <citation type="journal article" date="2019" name="Fungal Biol. Biotechnol.">
        <title>Draft genome sequence of fastidious pathogen Ceratobasidium theobromae, which causes vascular-streak dieback in Theobroma cacao.</title>
        <authorList>
            <person name="Ali S.S."/>
            <person name="Asman A."/>
            <person name="Shao J."/>
            <person name="Firmansyah A.P."/>
            <person name="Susilo A.W."/>
            <person name="Rosmana A."/>
            <person name="McMahon P."/>
            <person name="Junaid M."/>
            <person name="Guest D."/>
            <person name="Kheng T.Y."/>
            <person name="Meinhardt L.W."/>
            <person name="Bailey B.A."/>
        </authorList>
    </citation>
    <scope>NUCLEOTIDE SEQUENCE [LARGE SCALE GENOMIC DNA]</scope>
    <source>
        <strain evidence="2 3">CT2</strain>
    </source>
</reference>
<feature type="compositionally biased region" description="Basic residues" evidence="1">
    <location>
        <begin position="1182"/>
        <end position="1191"/>
    </location>
</feature>
<gene>
    <name evidence="2" type="ORF">CTheo_7477</name>
</gene>
<evidence type="ECO:0000313" key="2">
    <source>
        <dbReference type="EMBL" id="KAB5589078.1"/>
    </source>
</evidence>
<feature type="compositionally biased region" description="Low complexity" evidence="1">
    <location>
        <begin position="157"/>
        <end position="169"/>
    </location>
</feature>
<proteinExistence type="predicted"/>
<dbReference type="EMBL" id="SSOP01000320">
    <property type="protein sequence ID" value="KAB5589078.1"/>
    <property type="molecule type" value="Genomic_DNA"/>
</dbReference>
<protein>
    <recommendedName>
        <fullName evidence="4">C2H2-type domain-containing protein</fullName>
    </recommendedName>
</protein>
<dbReference type="AlphaFoldDB" id="A0A5N5QCB0"/>
<dbReference type="OrthoDB" id="2246127at2759"/>
<feature type="compositionally biased region" description="Basic and acidic residues" evidence="1">
    <location>
        <begin position="129"/>
        <end position="138"/>
    </location>
</feature>
<evidence type="ECO:0008006" key="4">
    <source>
        <dbReference type="Google" id="ProtNLM"/>
    </source>
</evidence>
<name>A0A5N5QCB0_9AGAM</name>
<keyword evidence="3" id="KW-1185">Reference proteome</keyword>
<comment type="caution">
    <text evidence="2">The sequence shown here is derived from an EMBL/GenBank/DDBJ whole genome shotgun (WGS) entry which is preliminary data.</text>
</comment>
<dbReference type="Proteomes" id="UP000383932">
    <property type="component" value="Unassembled WGS sequence"/>
</dbReference>
<sequence length="1191" mass="135133">MLHKVTEDDGGLLHNEFYTYCTLCSDQFGQPKKIDRKNVQRHFRTKTHLKFKARYERQGAPAVNNTNQACEVTEVALMSDNYDYSANTSIPPWELPNMSFKASCIDANVVYTPSPDKLVERPYSGSEYEAARNPRQEELGIDSDDLFEASREQGGPSISSSEQESSSDTSDSDSGDDLESEFDMGNRSEDTYGMSFDQHVIVDGTNDWSPWPSKSMFLADLIMNSKRLKFTRRQMRVLLAYARETQGRGVPSLKSLKKTQSALKNKLGNPMIRKVSPNGNIFYMNQIIKGIAQDMANPYLRKYMNFYPHFDGNRMSEVWHGSKMLCDAPDHLLTPMIRYNGKIFYVNELVKRKNDWFLPLRWIMMDERCEPCAIGYKVGEQPGGLHVHNDRRIIVPVSGFCQSFPELMAHKIIPEFDDDSQSFLTGMPHPLRDLAKSQPVYSIPIILFMDDVSGNITRQWNKHISSYISNGALARQVLHSEYSVRFVLTSKHAEAAELMHGIREDLRESFRYPIVAFDCEAQEEVLIRPYPLFSSADNPMQAEQCSCPLQNANIFCRTCHVGGTNEFKQSEMGYATLFRPGEMRTPTQTLGRINALLDMSIQAAQKTRIKDQARDWGVKDTLGQIVIDKLVDMGQKLRTTSRTNAEITATLQTELEIARHKGCVNAFLDMDDLGFNVHEDTPTEILHTILLGVVKYFWGQTVFVLSKPHRMHLLETRLGSIDVAGLNIDSILEGYICHYTGSLIGKHFKILAQVMPFACYDLVHCDLFEVWLLLGQLTGLLWYTEINHVDNYLVELQAIIDEFLTAAARCSPSIIVHKPKFHFLVHLPMYIRRFGPAILFSTERFESFHGVFRAGSLFSNHHAPSRDIAEYFVGLDRLKHICSGGYWQDSTGWRQASPLVQNFISEHKEFSNLIGFPSATKHPGFVTTLPSKSPLLSYKYWHEFSANKSIYLFNAPCLDINRDIYFCVLSVTSKTGDTIKVGSNVLFQREFGQVKSLFACKTSDGGTRHFAAIKHYHISPVKHTVFNMPILMLEHNSNVSCIPIQDIICPINIQHDCVESRNCSQYQVTERQEREDTSRTQNRVQHLDDGRFVLNIHGLHNASHIRQALPPSLVQWRGLNVDPVEVRHAAVQKLAEASTNKVIQAEARKAAKNAFSTIVHGKSGDLESQNSAITISSSGQGIKRRRTTHKA</sequence>
<feature type="compositionally biased region" description="Acidic residues" evidence="1">
    <location>
        <begin position="170"/>
        <end position="182"/>
    </location>
</feature>
<evidence type="ECO:0000256" key="1">
    <source>
        <dbReference type="SAM" id="MobiDB-lite"/>
    </source>
</evidence>
<evidence type="ECO:0000313" key="3">
    <source>
        <dbReference type="Proteomes" id="UP000383932"/>
    </source>
</evidence>
<feature type="compositionally biased region" description="Polar residues" evidence="1">
    <location>
        <begin position="1170"/>
        <end position="1180"/>
    </location>
</feature>
<accession>A0A5N5QCB0</accession>